<dbReference type="VEuPathDB" id="TriTrypDB:BSAL_89040"/>
<dbReference type="EMBL" id="CYKH01001132">
    <property type="protein sequence ID" value="CUG84853.1"/>
    <property type="molecule type" value="Genomic_DNA"/>
</dbReference>
<accession>A0A0S4J2T7</accession>
<feature type="compositionally biased region" description="Polar residues" evidence="6">
    <location>
        <begin position="261"/>
        <end position="275"/>
    </location>
</feature>
<dbReference type="GO" id="GO:0003887">
    <property type="term" value="F:DNA-directed DNA polymerase activity"/>
    <property type="evidence" value="ECO:0007669"/>
    <property type="project" value="UniProtKB-KW"/>
</dbReference>
<dbReference type="InterPro" id="IPR002298">
    <property type="entry name" value="DNA_polymerase_A"/>
</dbReference>
<dbReference type="Proteomes" id="UP000051952">
    <property type="component" value="Unassembled WGS sequence"/>
</dbReference>
<name>A0A0S4J2T7_BODSA</name>
<dbReference type="SMART" id="SM00482">
    <property type="entry name" value="POLAc"/>
    <property type="match status" value="1"/>
</dbReference>
<dbReference type="GO" id="GO:0003677">
    <property type="term" value="F:DNA binding"/>
    <property type="evidence" value="ECO:0007669"/>
    <property type="project" value="InterPro"/>
</dbReference>
<evidence type="ECO:0000256" key="2">
    <source>
        <dbReference type="ARBA" id="ARBA00022679"/>
    </source>
</evidence>
<dbReference type="EC" id="2.7.7.7" evidence="1"/>
<evidence type="ECO:0000259" key="7">
    <source>
        <dbReference type="SMART" id="SM00482"/>
    </source>
</evidence>
<keyword evidence="3" id="KW-0548">Nucleotidyltransferase</keyword>
<dbReference type="PROSITE" id="PS00447">
    <property type="entry name" value="DNA_POLYMERASE_A"/>
    <property type="match status" value="1"/>
</dbReference>
<comment type="catalytic activity">
    <reaction evidence="5">
        <text>DNA(n) + a 2'-deoxyribonucleoside 5'-triphosphate = DNA(n+1) + diphosphate</text>
        <dbReference type="Rhea" id="RHEA:22508"/>
        <dbReference type="Rhea" id="RHEA-COMP:17339"/>
        <dbReference type="Rhea" id="RHEA-COMP:17340"/>
        <dbReference type="ChEBI" id="CHEBI:33019"/>
        <dbReference type="ChEBI" id="CHEBI:61560"/>
        <dbReference type="ChEBI" id="CHEBI:173112"/>
        <dbReference type="EC" id="2.7.7.7"/>
    </reaction>
</comment>
<keyword evidence="4" id="KW-0239">DNA-directed DNA polymerase</keyword>
<dbReference type="Pfam" id="PF00476">
    <property type="entry name" value="DNA_pol_A"/>
    <property type="match status" value="1"/>
</dbReference>
<reference evidence="9" key="1">
    <citation type="submission" date="2015-09" db="EMBL/GenBank/DDBJ databases">
        <authorList>
            <consortium name="Pathogen Informatics"/>
        </authorList>
    </citation>
    <scope>NUCLEOTIDE SEQUENCE [LARGE SCALE GENOMIC DNA]</scope>
    <source>
        <strain evidence="9">Lake Konstanz</strain>
    </source>
</reference>
<evidence type="ECO:0000313" key="8">
    <source>
        <dbReference type="EMBL" id="CUG84853.1"/>
    </source>
</evidence>
<dbReference type="OrthoDB" id="2320933at2759"/>
<dbReference type="Gene3D" id="3.30.70.370">
    <property type="match status" value="1"/>
</dbReference>
<evidence type="ECO:0000313" key="9">
    <source>
        <dbReference type="Proteomes" id="UP000051952"/>
    </source>
</evidence>
<keyword evidence="2" id="KW-0808">Transferase</keyword>
<dbReference type="GO" id="GO:0006302">
    <property type="term" value="P:double-strand break repair"/>
    <property type="evidence" value="ECO:0007669"/>
    <property type="project" value="TreeGrafter"/>
</dbReference>
<evidence type="ECO:0000256" key="3">
    <source>
        <dbReference type="ARBA" id="ARBA00022695"/>
    </source>
</evidence>
<dbReference type="InterPro" id="IPR001098">
    <property type="entry name" value="DNA-dir_DNA_pol_A_palm_dom"/>
</dbReference>
<dbReference type="Gene3D" id="1.10.150.20">
    <property type="entry name" value="5' to 3' exonuclease, C-terminal subdomain"/>
    <property type="match status" value="1"/>
</dbReference>
<dbReference type="GO" id="GO:0006261">
    <property type="term" value="P:DNA-templated DNA replication"/>
    <property type="evidence" value="ECO:0007669"/>
    <property type="project" value="InterPro"/>
</dbReference>
<evidence type="ECO:0000256" key="6">
    <source>
        <dbReference type="SAM" id="MobiDB-lite"/>
    </source>
</evidence>
<keyword evidence="9" id="KW-1185">Reference proteome</keyword>
<organism evidence="8 9">
    <name type="scientific">Bodo saltans</name>
    <name type="common">Flagellated protozoan</name>
    <dbReference type="NCBI Taxonomy" id="75058"/>
    <lineage>
        <taxon>Eukaryota</taxon>
        <taxon>Discoba</taxon>
        <taxon>Euglenozoa</taxon>
        <taxon>Kinetoplastea</taxon>
        <taxon>Metakinetoplastina</taxon>
        <taxon>Eubodonida</taxon>
        <taxon>Bodonidae</taxon>
        <taxon>Bodo</taxon>
    </lineage>
</organism>
<dbReference type="AlphaFoldDB" id="A0A0S4J2T7"/>
<gene>
    <name evidence="8" type="ORF">BSAL_89040</name>
</gene>
<protein>
    <recommendedName>
        <fullName evidence="1">DNA-directed DNA polymerase</fullName>
        <ecNumber evidence="1">2.7.7.7</ecNumber>
    </recommendedName>
</protein>
<feature type="region of interest" description="Disordered" evidence="6">
    <location>
        <begin position="255"/>
        <end position="275"/>
    </location>
</feature>
<feature type="domain" description="DNA-directed DNA polymerase family A palm" evidence="7">
    <location>
        <begin position="213"/>
        <end position="433"/>
    </location>
</feature>
<dbReference type="PANTHER" id="PTHR10133">
    <property type="entry name" value="DNA POLYMERASE I"/>
    <property type="match status" value="1"/>
</dbReference>
<evidence type="ECO:0000256" key="5">
    <source>
        <dbReference type="ARBA" id="ARBA00049244"/>
    </source>
</evidence>
<sequence length="451" mass="48903">MPCLERTFDSKFLPTRGGKKRRARIAQESRSTKATVLKALTRLFPDCRLPSVIREFRTMQGWLEKYIEPLIQLERQGQPTTCMPRPSEGRTSLLTSGVTGVGGQVRRTSVLLRNSPSGRFAVEVVGADCGQMNVNHFSVASSGKRVHGEYCQTATATGRLAMNDPNLQTIPHPITFTLPASSVPSASAEPQQQQEGEGGAEVAHPQQGDVTVPLRLRHAFVARPGCVLISADYKQIEARLLAHFSRDARLMAAFSGGGDPQRTTTTNNGSDESSTLPQAASVDIFISMAVDIFKKHAASEVTPEERRQAKTLCYAMLYGKGRASIADDLEITEDEAQTVLDNFHAAFPVAQTFVTSLAAEATRNGYVETITKRRRWLPYAASAVQRFQSASARIAVNTACQGSAADMVKLAMIRLCEHKLFTTTTASIVAVGDGGDPVITCSSSYFASNSR</sequence>
<proteinExistence type="predicted"/>
<feature type="region of interest" description="Disordered" evidence="6">
    <location>
        <begin position="180"/>
        <end position="204"/>
    </location>
</feature>
<evidence type="ECO:0000256" key="1">
    <source>
        <dbReference type="ARBA" id="ARBA00012417"/>
    </source>
</evidence>
<evidence type="ECO:0000256" key="4">
    <source>
        <dbReference type="ARBA" id="ARBA00022932"/>
    </source>
</evidence>
<dbReference type="InterPro" id="IPR019760">
    <property type="entry name" value="DNA-dir_DNA_pol_A_CS"/>
</dbReference>
<dbReference type="InterPro" id="IPR043502">
    <property type="entry name" value="DNA/RNA_pol_sf"/>
</dbReference>
<dbReference type="SUPFAM" id="SSF56672">
    <property type="entry name" value="DNA/RNA polymerases"/>
    <property type="match status" value="1"/>
</dbReference>
<dbReference type="PANTHER" id="PTHR10133:SF62">
    <property type="entry name" value="DNA POLYMERASE THETA"/>
    <property type="match status" value="1"/>
</dbReference>
<feature type="compositionally biased region" description="Low complexity" evidence="6">
    <location>
        <begin position="180"/>
        <end position="195"/>
    </location>
</feature>